<feature type="compositionally biased region" description="Acidic residues" evidence="11">
    <location>
        <begin position="117"/>
        <end position="126"/>
    </location>
</feature>
<evidence type="ECO:0000256" key="6">
    <source>
        <dbReference type="ARBA" id="ARBA00022833"/>
    </source>
</evidence>
<organism evidence="12 13">
    <name type="scientific">Rhizophlyctis rosea</name>
    <dbReference type="NCBI Taxonomy" id="64517"/>
    <lineage>
        <taxon>Eukaryota</taxon>
        <taxon>Fungi</taxon>
        <taxon>Fungi incertae sedis</taxon>
        <taxon>Chytridiomycota</taxon>
        <taxon>Chytridiomycota incertae sedis</taxon>
        <taxon>Chytridiomycetes</taxon>
        <taxon>Rhizophlyctidales</taxon>
        <taxon>Rhizophlyctidaceae</taxon>
        <taxon>Rhizophlyctis</taxon>
    </lineage>
</organism>
<dbReference type="InterPro" id="IPR007808">
    <property type="entry name" value="Elf1"/>
</dbReference>
<comment type="similarity">
    <text evidence="3 10">Belongs to the ELOF1 family.</text>
</comment>
<dbReference type="InterPro" id="IPR038567">
    <property type="entry name" value="T_Elf1_sf"/>
</dbReference>
<evidence type="ECO:0000313" key="12">
    <source>
        <dbReference type="EMBL" id="KAJ3049951.1"/>
    </source>
</evidence>
<evidence type="ECO:0000313" key="13">
    <source>
        <dbReference type="Proteomes" id="UP001212841"/>
    </source>
</evidence>
<evidence type="ECO:0000256" key="10">
    <source>
        <dbReference type="RuleBase" id="RU364033"/>
    </source>
</evidence>
<comment type="subcellular location">
    <subcellularLocation>
        <location evidence="2 10">Nucleus</location>
    </subcellularLocation>
</comment>
<evidence type="ECO:0000256" key="11">
    <source>
        <dbReference type="SAM" id="MobiDB-lite"/>
    </source>
</evidence>
<dbReference type="Pfam" id="PF05129">
    <property type="entry name" value="Zn_ribbon_Elf1"/>
    <property type="match status" value="1"/>
</dbReference>
<dbReference type="SUPFAM" id="SSF57783">
    <property type="entry name" value="Zinc beta-ribbon"/>
    <property type="match status" value="1"/>
</dbReference>
<accession>A0AAD5SCH9</accession>
<evidence type="ECO:0000256" key="9">
    <source>
        <dbReference type="ARBA" id="ARBA00023242"/>
    </source>
</evidence>
<dbReference type="GO" id="GO:0008270">
    <property type="term" value="F:zinc ion binding"/>
    <property type="evidence" value="ECO:0007669"/>
    <property type="project" value="UniProtKB-KW"/>
</dbReference>
<evidence type="ECO:0000256" key="1">
    <source>
        <dbReference type="ARBA" id="ARBA00003357"/>
    </source>
</evidence>
<dbReference type="GO" id="GO:0006368">
    <property type="term" value="P:transcription elongation by RNA polymerase II"/>
    <property type="evidence" value="ECO:0007669"/>
    <property type="project" value="TreeGrafter"/>
</dbReference>
<comment type="function">
    <text evidence="1 10">Transcription elongation factor implicated in the maintenance of proper chromatin structure in actively transcribed regions.</text>
</comment>
<evidence type="ECO:0000256" key="5">
    <source>
        <dbReference type="ARBA" id="ARBA00022771"/>
    </source>
</evidence>
<name>A0AAD5SCH9_9FUNG</name>
<keyword evidence="7 10" id="KW-0805">Transcription regulation</keyword>
<keyword evidence="8 10" id="KW-0804">Transcription</keyword>
<dbReference type="PANTHER" id="PTHR20934:SF0">
    <property type="entry name" value="TRANSCRIPTION ELONGATION FACTOR 1 HOMOLOG"/>
    <property type="match status" value="1"/>
</dbReference>
<evidence type="ECO:0000256" key="8">
    <source>
        <dbReference type="ARBA" id="ARBA00023163"/>
    </source>
</evidence>
<gene>
    <name evidence="12" type="ORF">HK097_009077</name>
</gene>
<proteinExistence type="inferred from homology"/>
<dbReference type="GO" id="GO:0000993">
    <property type="term" value="F:RNA polymerase II complex binding"/>
    <property type="evidence" value="ECO:0007669"/>
    <property type="project" value="TreeGrafter"/>
</dbReference>
<dbReference type="GO" id="GO:0005634">
    <property type="term" value="C:nucleus"/>
    <property type="evidence" value="ECO:0007669"/>
    <property type="project" value="UniProtKB-SubCell"/>
</dbReference>
<keyword evidence="9 10" id="KW-0539">Nucleus</keyword>
<dbReference type="Proteomes" id="UP001212841">
    <property type="component" value="Unassembled WGS sequence"/>
</dbReference>
<keyword evidence="5 10" id="KW-0863">Zinc-finger</keyword>
<sequence>MGKRKAARKPVAKAKVVLSKTFLCLYCNHEDSVNVKVDKKDKLANLLCKVCGVSWQTVVQPPMDEPIDVYHAWLDAAEETNRIKDSSGPNVADYETALRRSTTNGSSGGRDRRKDSDDEVDEDEDLPPTRSSHTSRYDRMHRDASPSDEIFGDESD</sequence>
<keyword evidence="4 10" id="KW-0479">Metal-binding</keyword>
<dbReference type="EMBL" id="JADGJD010000573">
    <property type="protein sequence ID" value="KAJ3049951.1"/>
    <property type="molecule type" value="Genomic_DNA"/>
</dbReference>
<feature type="region of interest" description="Disordered" evidence="11">
    <location>
        <begin position="80"/>
        <end position="156"/>
    </location>
</feature>
<evidence type="ECO:0000256" key="4">
    <source>
        <dbReference type="ARBA" id="ARBA00022723"/>
    </source>
</evidence>
<reference evidence="12" key="1">
    <citation type="submission" date="2020-05" db="EMBL/GenBank/DDBJ databases">
        <title>Phylogenomic resolution of chytrid fungi.</title>
        <authorList>
            <person name="Stajich J.E."/>
            <person name="Amses K."/>
            <person name="Simmons R."/>
            <person name="Seto K."/>
            <person name="Myers J."/>
            <person name="Bonds A."/>
            <person name="Quandt C.A."/>
            <person name="Barry K."/>
            <person name="Liu P."/>
            <person name="Grigoriev I."/>
            <person name="Longcore J.E."/>
            <person name="James T.Y."/>
        </authorList>
    </citation>
    <scope>NUCLEOTIDE SEQUENCE</scope>
    <source>
        <strain evidence="12">JEL0318</strain>
    </source>
</reference>
<evidence type="ECO:0000256" key="3">
    <source>
        <dbReference type="ARBA" id="ARBA00009730"/>
    </source>
</evidence>
<keyword evidence="6 10" id="KW-0862">Zinc</keyword>
<dbReference type="FunFam" id="2.20.25.190:FF:000001">
    <property type="entry name" value="Transcription elongation factor 1 homolog"/>
    <property type="match status" value="1"/>
</dbReference>
<keyword evidence="13" id="KW-1185">Reference proteome</keyword>
<comment type="caution">
    <text evidence="12">The sequence shown here is derived from an EMBL/GenBank/DDBJ whole genome shotgun (WGS) entry which is preliminary data.</text>
</comment>
<evidence type="ECO:0000256" key="7">
    <source>
        <dbReference type="ARBA" id="ARBA00023015"/>
    </source>
</evidence>
<dbReference type="AlphaFoldDB" id="A0AAD5SCH9"/>
<dbReference type="PANTHER" id="PTHR20934">
    <property type="entry name" value="TRANSCRIPTION ELONGATION FACTOR 1 HOMOLOG"/>
    <property type="match status" value="1"/>
</dbReference>
<dbReference type="Gene3D" id="2.20.25.190">
    <property type="match status" value="1"/>
</dbReference>
<feature type="compositionally biased region" description="Basic and acidic residues" evidence="11">
    <location>
        <begin position="135"/>
        <end position="145"/>
    </location>
</feature>
<protein>
    <recommendedName>
        <fullName evidence="10">Transcription elongation factor 1 homolog</fullName>
    </recommendedName>
</protein>
<evidence type="ECO:0000256" key="2">
    <source>
        <dbReference type="ARBA" id="ARBA00004123"/>
    </source>
</evidence>